<keyword evidence="2" id="KW-0732">Signal</keyword>
<reference evidence="4" key="1">
    <citation type="journal article" date="2019" name="Int. J. Syst. Evol. Microbiol.">
        <title>The Global Catalogue of Microorganisms (GCM) 10K type strain sequencing project: providing services to taxonomists for standard genome sequencing and annotation.</title>
        <authorList>
            <consortium name="The Broad Institute Genomics Platform"/>
            <consortium name="The Broad Institute Genome Sequencing Center for Infectious Disease"/>
            <person name="Wu L."/>
            <person name="Ma J."/>
        </authorList>
    </citation>
    <scope>NUCLEOTIDE SEQUENCE [LARGE SCALE GENOMIC DNA]</scope>
    <source>
        <strain evidence="4">KCTC 42662</strain>
    </source>
</reference>
<feature type="compositionally biased region" description="Basic and acidic residues" evidence="1">
    <location>
        <begin position="40"/>
        <end position="52"/>
    </location>
</feature>
<feature type="region of interest" description="Disordered" evidence="1">
    <location>
        <begin position="34"/>
        <end position="63"/>
    </location>
</feature>
<feature type="signal peptide" evidence="2">
    <location>
        <begin position="1"/>
        <end position="20"/>
    </location>
</feature>
<evidence type="ECO:0000256" key="2">
    <source>
        <dbReference type="SAM" id="SignalP"/>
    </source>
</evidence>
<evidence type="ECO:0000256" key="1">
    <source>
        <dbReference type="SAM" id="MobiDB-lite"/>
    </source>
</evidence>
<keyword evidence="4" id="KW-1185">Reference proteome</keyword>
<comment type="caution">
    <text evidence="3">The sequence shown here is derived from an EMBL/GenBank/DDBJ whole genome shotgun (WGS) entry which is preliminary data.</text>
</comment>
<sequence>MFCKVWITGLCVWAVSTSIAATPARIVAYTMPPMLQDTTGRSDTRQQQKSPEKTNGAEPVKETAGQTVEKVIKVVPKARNQQIPRPVIPRINHVAPGVKVKVKTNVKTKINIKL</sequence>
<dbReference type="RefSeq" id="WP_380905430.1">
    <property type="nucleotide sequence ID" value="NZ_JBHUEG010000012.1"/>
</dbReference>
<organism evidence="3 4">
    <name type="scientific">Sphingobacterium suaedae</name>
    <dbReference type="NCBI Taxonomy" id="1686402"/>
    <lineage>
        <taxon>Bacteria</taxon>
        <taxon>Pseudomonadati</taxon>
        <taxon>Bacteroidota</taxon>
        <taxon>Sphingobacteriia</taxon>
        <taxon>Sphingobacteriales</taxon>
        <taxon>Sphingobacteriaceae</taxon>
        <taxon>Sphingobacterium</taxon>
    </lineage>
</organism>
<evidence type="ECO:0000313" key="4">
    <source>
        <dbReference type="Proteomes" id="UP001597545"/>
    </source>
</evidence>
<protein>
    <submittedName>
        <fullName evidence="3">Uncharacterized protein</fullName>
    </submittedName>
</protein>
<name>A0ABW5KMH9_9SPHI</name>
<dbReference type="Proteomes" id="UP001597545">
    <property type="component" value="Unassembled WGS sequence"/>
</dbReference>
<accession>A0ABW5KMH9</accession>
<gene>
    <name evidence="3" type="ORF">ACFSR5_15795</name>
</gene>
<feature type="chain" id="PRO_5046912801" evidence="2">
    <location>
        <begin position="21"/>
        <end position="114"/>
    </location>
</feature>
<dbReference type="EMBL" id="JBHULR010000015">
    <property type="protein sequence ID" value="MFD2549110.1"/>
    <property type="molecule type" value="Genomic_DNA"/>
</dbReference>
<evidence type="ECO:0000313" key="3">
    <source>
        <dbReference type="EMBL" id="MFD2549110.1"/>
    </source>
</evidence>
<proteinExistence type="predicted"/>